<proteinExistence type="predicted"/>
<dbReference type="PANTHER" id="PTHR43537">
    <property type="entry name" value="TRANSCRIPTIONAL REGULATOR, GNTR FAMILY"/>
    <property type="match status" value="1"/>
</dbReference>
<dbReference type="Pfam" id="PF07729">
    <property type="entry name" value="FCD"/>
    <property type="match status" value="1"/>
</dbReference>
<dbReference type="GO" id="GO:0003677">
    <property type="term" value="F:DNA binding"/>
    <property type="evidence" value="ECO:0007669"/>
    <property type="project" value="UniProtKB-KW"/>
</dbReference>
<evidence type="ECO:0000256" key="3">
    <source>
        <dbReference type="ARBA" id="ARBA00023163"/>
    </source>
</evidence>
<gene>
    <name evidence="5" type="ORF">RSO01_13060</name>
</gene>
<dbReference type="InterPro" id="IPR036390">
    <property type="entry name" value="WH_DNA-bd_sf"/>
</dbReference>
<dbReference type="InterPro" id="IPR036388">
    <property type="entry name" value="WH-like_DNA-bd_sf"/>
</dbReference>
<dbReference type="GO" id="GO:0003700">
    <property type="term" value="F:DNA-binding transcription factor activity"/>
    <property type="evidence" value="ECO:0007669"/>
    <property type="project" value="InterPro"/>
</dbReference>
<reference evidence="5 6" key="1">
    <citation type="submission" date="2019-07" db="EMBL/GenBank/DDBJ databases">
        <title>Whole genome shotgun sequence of Reyranella soli NBRC 108950.</title>
        <authorList>
            <person name="Hosoyama A."/>
            <person name="Uohara A."/>
            <person name="Ohji S."/>
            <person name="Ichikawa N."/>
        </authorList>
    </citation>
    <scope>NUCLEOTIDE SEQUENCE [LARGE SCALE GENOMIC DNA]</scope>
    <source>
        <strain evidence="5 6">NBRC 108950</strain>
    </source>
</reference>
<dbReference type="OrthoDB" id="9809707at2"/>
<dbReference type="CDD" id="cd07377">
    <property type="entry name" value="WHTH_GntR"/>
    <property type="match status" value="1"/>
</dbReference>
<evidence type="ECO:0000259" key="4">
    <source>
        <dbReference type="PROSITE" id="PS50949"/>
    </source>
</evidence>
<dbReference type="SUPFAM" id="SSF46785">
    <property type="entry name" value="Winged helix' DNA-binding domain"/>
    <property type="match status" value="1"/>
</dbReference>
<keyword evidence="6" id="KW-1185">Reference proteome</keyword>
<dbReference type="PANTHER" id="PTHR43537:SF24">
    <property type="entry name" value="GLUCONATE OPERON TRANSCRIPTIONAL REPRESSOR"/>
    <property type="match status" value="1"/>
</dbReference>
<evidence type="ECO:0000256" key="2">
    <source>
        <dbReference type="ARBA" id="ARBA00023125"/>
    </source>
</evidence>
<name>A0A512N589_9HYPH</name>
<dbReference type="AlphaFoldDB" id="A0A512N589"/>
<evidence type="ECO:0000313" key="5">
    <source>
        <dbReference type="EMBL" id="GEP54140.1"/>
    </source>
</evidence>
<dbReference type="Pfam" id="PF00392">
    <property type="entry name" value="GntR"/>
    <property type="match status" value="1"/>
</dbReference>
<organism evidence="5 6">
    <name type="scientific">Reyranella soli</name>
    <dbReference type="NCBI Taxonomy" id="1230389"/>
    <lineage>
        <taxon>Bacteria</taxon>
        <taxon>Pseudomonadati</taxon>
        <taxon>Pseudomonadota</taxon>
        <taxon>Alphaproteobacteria</taxon>
        <taxon>Hyphomicrobiales</taxon>
        <taxon>Reyranellaceae</taxon>
        <taxon>Reyranella</taxon>
    </lineage>
</organism>
<dbReference type="RefSeq" id="WP_147147415.1">
    <property type="nucleotide sequence ID" value="NZ_BKAJ01000023.1"/>
</dbReference>
<keyword evidence="3" id="KW-0804">Transcription</keyword>
<dbReference type="SMART" id="SM00345">
    <property type="entry name" value="HTH_GNTR"/>
    <property type="match status" value="1"/>
</dbReference>
<feature type="domain" description="HTH gntR-type" evidence="4">
    <location>
        <begin position="7"/>
        <end position="77"/>
    </location>
</feature>
<dbReference type="SUPFAM" id="SSF48008">
    <property type="entry name" value="GntR ligand-binding domain-like"/>
    <property type="match status" value="1"/>
</dbReference>
<dbReference type="PRINTS" id="PR00035">
    <property type="entry name" value="HTHGNTR"/>
</dbReference>
<dbReference type="InterPro" id="IPR011711">
    <property type="entry name" value="GntR_C"/>
</dbReference>
<protein>
    <submittedName>
        <fullName evidence="5">Transcriptional regulator</fullName>
    </submittedName>
</protein>
<dbReference type="Gene3D" id="1.10.10.10">
    <property type="entry name" value="Winged helix-like DNA-binding domain superfamily/Winged helix DNA-binding domain"/>
    <property type="match status" value="1"/>
</dbReference>
<dbReference type="Gene3D" id="1.20.120.530">
    <property type="entry name" value="GntR ligand-binding domain-like"/>
    <property type="match status" value="1"/>
</dbReference>
<sequence>MASIRTPKRGDLMVEEIKRWIAERRLGPGDKLPKEDELQELFGVSKGTAREALKSLEVQGLVTVTTGPAGGATIGEVPLERAFQLLQNYLFFRELDVAQIYAVRRLLEPELAAGAVPHLTEEHFAALERSIETCAPHPVSAEQALAQRQEDLHFHDVLAAANPNMLLRFMCQVINHLLRFSVAMGDQNSAAGHKLGETNVAAHRRLLAAARRGDVKQVRKLMVEHIDEAERHVHQVAAAVRRRFVLDSELQTRIAHPSSKKEKAK</sequence>
<comment type="caution">
    <text evidence="5">The sequence shown here is derived from an EMBL/GenBank/DDBJ whole genome shotgun (WGS) entry which is preliminary data.</text>
</comment>
<evidence type="ECO:0000313" key="6">
    <source>
        <dbReference type="Proteomes" id="UP000321058"/>
    </source>
</evidence>
<keyword evidence="1" id="KW-0805">Transcription regulation</keyword>
<dbReference type="InterPro" id="IPR000524">
    <property type="entry name" value="Tscrpt_reg_HTH_GntR"/>
</dbReference>
<evidence type="ECO:0000256" key="1">
    <source>
        <dbReference type="ARBA" id="ARBA00023015"/>
    </source>
</evidence>
<dbReference type="PROSITE" id="PS50949">
    <property type="entry name" value="HTH_GNTR"/>
    <property type="match status" value="1"/>
</dbReference>
<dbReference type="InterPro" id="IPR008920">
    <property type="entry name" value="TF_FadR/GntR_C"/>
</dbReference>
<dbReference type="SMART" id="SM00895">
    <property type="entry name" value="FCD"/>
    <property type="match status" value="1"/>
</dbReference>
<dbReference type="EMBL" id="BKAJ01000023">
    <property type="protein sequence ID" value="GEP54140.1"/>
    <property type="molecule type" value="Genomic_DNA"/>
</dbReference>
<dbReference type="Proteomes" id="UP000321058">
    <property type="component" value="Unassembled WGS sequence"/>
</dbReference>
<keyword evidence="2" id="KW-0238">DNA-binding</keyword>
<accession>A0A512N589</accession>